<name>A0ABT6W106_9ACTN</name>
<evidence type="ECO:0000313" key="2">
    <source>
        <dbReference type="EMBL" id="MDI5963949.1"/>
    </source>
</evidence>
<dbReference type="Proteomes" id="UP001156398">
    <property type="component" value="Unassembled WGS sequence"/>
</dbReference>
<dbReference type="Gene3D" id="3.40.30.10">
    <property type="entry name" value="Glutaredoxin"/>
    <property type="match status" value="1"/>
</dbReference>
<comment type="caution">
    <text evidence="2">The sequence shown here is derived from an EMBL/GenBank/DDBJ whole genome shotgun (WGS) entry which is preliminary data.</text>
</comment>
<feature type="domain" description="Spermatogenesis-associated protein 20-like TRX" evidence="1">
    <location>
        <begin position="38"/>
        <end position="90"/>
    </location>
</feature>
<keyword evidence="3" id="KW-1185">Reference proteome</keyword>
<reference evidence="2 3" key="1">
    <citation type="submission" date="2023-05" db="EMBL/GenBank/DDBJ databases">
        <title>Streptantibioticus silvisoli sp. nov., acidotolerant actinomycetes 1 from pine litter.</title>
        <authorList>
            <person name="Swiecimska M."/>
            <person name="Golinska P."/>
            <person name="Sangal V."/>
            <person name="Wachnowicz B."/>
            <person name="Goodfellow M."/>
        </authorList>
    </citation>
    <scope>NUCLEOTIDE SEQUENCE [LARGE SCALE GENOMIC DNA]</scope>
    <source>
        <strain evidence="2 3">SL54</strain>
    </source>
</reference>
<accession>A0ABT6W106</accession>
<dbReference type="PANTHER" id="PTHR42899">
    <property type="entry name" value="SPERMATOGENESIS-ASSOCIATED PROTEIN 20"/>
    <property type="match status" value="1"/>
</dbReference>
<proteinExistence type="predicted"/>
<dbReference type="InterPro" id="IPR004879">
    <property type="entry name" value="Ssp411-like_TRX"/>
</dbReference>
<dbReference type="EMBL" id="JAAGKO020000019">
    <property type="protein sequence ID" value="MDI5963949.1"/>
    <property type="molecule type" value="Genomic_DNA"/>
</dbReference>
<dbReference type="Pfam" id="PF03190">
    <property type="entry name" value="Thioredox_DsbH"/>
    <property type="match status" value="1"/>
</dbReference>
<sequence length="92" mass="10042">MSLGVGPTASGLGTASSSRLHGLARWAARTRSCDDAGKNRLADATSPYLLQHADNPVDWWPWSPEAFEEARRRNVPVLLSVGYSACHWCQCT</sequence>
<dbReference type="PANTHER" id="PTHR42899:SF1">
    <property type="entry name" value="SPERMATOGENESIS-ASSOCIATED PROTEIN 20"/>
    <property type="match status" value="1"/>
</dbReference>
<gene>
    <name evidence="2" type="ORF">POF43_014705</name>
</gene>
<dbReference type="SUPFAM" id="SSF52833">
    <property type="entry name" value="Thioredoxin-like"/>
    <property type="match status" value="1"/>
</dbReference>
<protein>
    <submittedName>
        <fullName evidence="2">DUF255 domain-containing protein</fullName>
    </submittedName>
</protein>
<evidence type="ECO:0000259" key="1">
    <source>
        <dbReference type="Pfam" id="PF03190"/>
    </source>
</evidence>
<evidence type="ECO:0000313" key="3">
    <source>
        <dbReference type="Proteomes" id="UP001156398"/>
    </source>
</evidence>
<organism evidence="2 3">
    <name type="scientific">Streptantibioticus silvisoli</name>
    <dbReference type="NCBI Taxonomy" id="2705255"/>
    <lineage>
        <taxon>Bacteria</taxon>
        <taxon>Bacillati</taxon>
        <taxon>Actinomycetota</taxon>
        <taxon>Actinomycetes</taxon>
        <taxon>Kitasatosporales</taxon>
        <taxon>Streptomycetaceae</taxon>
        <taxon>Streptantibioticus</taxon>
    </lineage>
</organism>
<dbReference type="InterPro" id="IPR024705">
    <property type="entry name" value="Ssp411"/>
</dbReference>
<dbReference type="InterPro" id="IPR036249">
    <property type="entry name" value="Thioredoxin-like_sf"/>
</dbReference>